<sequence>EIVIEIAHKLKNIKPTIEGYTHDWTLFVQGVNGNEIKHIVKKLYFIYLTVIPTLCQLDNSSPTWNVRHKRFQPPSCQRNVITRTWNVQIPGRLFLTKSPSYSHLHCAIREGEYVWTDFGPYIRRPPKHSKPLSPKRKMPDSTSLSSPAKEKLTKDSKSLLSTLDVKEPPLPAPPETSKKDRREMSIVKPSPAPLFLEKPPFVSEKPAERLSTCTTIPHPSLPTAIRKVATWKLCQTHKPPSHYFHKHSVNFVLAIREGEYVLTDRFRSMERMDRNGWMTELAEDVIYASRQARSLYCVDAITYELLQKAIKTWSPQHRIHQMTLNRFEEFHKLGPCSFCMNTNCVRWLAIRGGVQKFF</sequence>
<dbReference type="InterPro" id="IPR038704">
    <property type="entry name" value="YEAST_sf"/>
</dbReference>
<organism evidence="2 3">
    <name type="scientific">Larinioides sclopetarius</name>
    <dbReference type="NCBI Taxonomy" id="280406"/>
    <lineage>
        <taxon>Eukaryota</taxon>
        <taxon>Metazoa</taxon>
        <taxon>Ecdysozoa</taxon>
        <taxon>Arthropoda</taxon>
        <taxon>Chelicerata</taxon>
        <taxon>Arachnida</taxon>
        <taxon>Araneae</taxon>
        <taxon>Araneomorphae</taxon>
        <taxon>Entelegynae</taxon>
        <taxon>Araneoidea</taxon>
        <taxon>Araneidae</taxon>
        <taxon>Larinioides</taxon>
    </lineage>
</organism>
<feature type="region of interest" description="Disordered" evidence="1">
    <location>
        <begin position="126"/>
        <end position="184"/>
    </location>
</feature>
<name>A0AAV2BUR7_9ARAC</name>
<feature type="compositionally biased region" description="Basic residues" evidence="1">
    <location>
        <begin position="126"/>
        <end position="136"/>
    </location>
</feature>
<keyword evidence="3" id="KW-1185">Reference proteome</keyword>
<gene>
    <name evidence="2" type="ORF">LARSCL_LOCUS21713</name>
</gene>
<reference evidence="2 3" key="1">
    <citation type="submission" date="2024-04" db="EMBL/GenBank/DDBJ databases">
        <authorList>
            <person name="Rising A."/>
            <person name="Reimegard J."/>
            <person name="Sonavane S."/>
            <person name="Akerstrom W."/>
            <person name="Nylinder S."/>
            <person name="Hedman E."/>
            <person name="Kallberg Y."/>
        </authorList>
    </citation>
    <scope>NUCLEOTIDE SEQUENCE [LARGE SCALE GENOMIC DNA]</scope>
</reference>
<dbReference type="EMBL" id="CAXIEN010000532">
    <property type="protein sequence ID" value="CAL1300056.1"/>
    <property type="molecule type" value="Genomic_DNA"/>
</dbReference>
<dbReference type="AlphaFoldDB" id="A0AAV2BUR7"/>
<feature type="non-terminal residue" evidence="2">
    <location>
        <position position="1"/>
    </location>
</feature>
<evidence type="ECO:0000256" key="1">
    <source>
        <dbReference type="SAM" id="MobiDB-lite"/>
    </source>
</evidence>
<feature type="compositionally biased region" description="Basic and acidic residues" evidence="1">
    <location>
        <begin position="148"/>
        <end position="157"/>
    </location>
</feature>
<evidence type="ECO:0000313" key="2">
    <source>
        <dbReference type="EMBL" id="CAL1300056.1"/>
    </source>
</evidence>
<accession>A0AAV2BUR7</accession>
<evidence type="ECO:0000313" key="3">
    <source>
        <dbReference type="Proteomes" id="UP001497382"/>
    </source>
</evidence>
<protein>
    <submittedName>
        <fullName evidence="2">Uncharacterized protein</fullName>
    </submittedName>
</protein>
<dbReference type="Proteomes" id="UP001497382">
    <property type="component" value="Unassembled WGS sequence"/>
</dbReference>
<dbReference type="Gene3D" id="2.60.40.1970">
    <property type="entry name" value="YEATS domain"/>
    <property type="match status" value="1"/>
</dbReference>
<comment type="caution">
    <text evidence="2">The sequence shown here is derived from an EMBL/GenBank/DDBJ whole genome shotgun (WGS) entry which is preliminary data.</text>
</comment>
<proteinExistence type="predicted"/>